<reference evidence="6" key="2">
    <citation type="submission" date="2024-01" db="EMBL/GenBank/DDBJ databases">
        <authorList>
            <person name="Zhang X.-A."/>
            <person name="Zhang J.-T."/>
            <person name="Hu Z.-Y."/>
            <person name="Liu W."/>
        </authorList>
    </citation>
    <scope>NUCLEOTIDE SEQUENCE</scope>
    <source>
        <strain evidence="7">Ribo_11</strain>
        <strain evidence="8">Ribo_12</strain>
        <strain evidence="6">Ribo_26</strain>
    </source>
</reference>
<comment type="catalytic activity">
    <reaction evidence="4 5">
        <text>RNA(n) + a ribonucleoside 5'-triphosphate = RNA(n+1) + diphosphate</text>
        <dbReference type="Rhea" id="RHEA:21248"/>
        <dbReference type="Rhea" id="RHEA-COMP:14527"/>
        <dbReference type="Rhea" id="RHEA-COMP:17342"/>
        <dbReference type="ChEBI" id="CHEBI:33019"/>
        <dbReference type="ChEBI" id="CHEBI:61557"/>
        <dbReference type="ChEBI" id="CHEBI:140395"/>
        <dbReference type="EC" id="2.7.7.48"/>
    </reaction>
</comment>
<dbReference type="Pfam" id="PF02123">
    <property type="entry name" value="RdRP_4"/>
    <property type="match status" value="1"/>
</dbReference>
<organism evidence="6">
    <name type="scientific">Crocidura shantungensis ribovirus 16</name>
    <dbReference type="NCBI Taxonomy" id="3139536"/>
    <lineage>
        <taxon>Viruses</taxon>
        <taxon>Riboviria</taxon>
    </lineage>
</organism>
<protein>
    <recommendedName>
        <fullName evidence="5">RNA-directed RNA polymerase</fullName>
        <ecNumber evidence="5">2.7.7.48</ecNumber>
    </recommendedName>
</protein>
<evidence type="ECO:0000256" key="2">
    <source>
        <dbReference type="ARBA" id="ARBA00022695"/>
    </source>
</evidence>
<keyword evidence="5" id="KW-0696">RNA-directed RNA polymerase</keyword>
<keyword evidence="3 5" id="KW-0547">Nucleotide-binding</keyword>
<reference evidence="6" key="1">
    <citation type="journal article" date="2024" name="NPJ Biofilms Microbiomes">
        <title>Decoding the RNA viromes in shrew lungs along the eastern coast of China.</title>
        <authorList>
            <person name="Zhang J.T."/>
            <person name="Hu Z.Y."/>
            <person name="Tang F."/>
            <person name="Liu Y.T."/>
            <person name="Tan W.L."/>
            <person name="Ma X.F."/>
            <person name="Zhang Y.F."/>
            <person name="Si G.Q."/>
            <person name="Zhang L."/>
            <person name="Zhang M.Q."/>
            <person name="Peng C."/>
            <person name="Fu B.K."/>
            <person name="Fang L.Q."/>
            <person name="Zhang X.A."/>
            <person name="Liu W."/>
        </authorList>
    </citation>
    <scope>NUCLEOTIDE SEQUENCE</scope>
    <source>
        <strain evidence="7">Ribo_11</strain>
        <strain evidence="8">Ribo_12</strain>
        <strain evidence="6">Ribo_26</strain>
    </source>
</reference>
<dbReference type="PRINTS" id="PR00914">
    <property type="entry name" value="LVIRUSRNAPOL"/>
</dbReference>
<dbReference type="EMBL" id="PP272580">
    <property type="protein sequence ID" value="WZI33289.1"/>
    <property type="molecule type" value="Viral_cRNA"/>
</dbReference>
<dbReference type="EMBL" id="PP272667">
    <property type="protein sequence ID" value="WZI33394.1"/>
    <property type="molecule type" value="Viral_cRNA"/>
</dbReference>
<dbReference type="GO" id="GO:0000166">
    <property type="term" value="F:nucleotide binding"/>
    <property type="evidence" value="ECO:0007669"/>
    <property type="project" value="UniProtKB-KW"/>
</dbReference>
<dbReference type="EC" id="2.7.7.48" evidence="5"/>
<keyword evidence="2 5" id="KW-0548">Nucleotidyltransferase</keyword>
<dbReference type="EMBL" id="PP272666">
    <property type="protein sequence ID" value="WZI33392.1"/>
    <property type="molecule type" value="Viral_cRNA"/>
</dbReference>
<evidence type="ECO:0000256" key="4">
    <source>
        <dbReference type="ARBA" id="ARBA00048744"/>
    </source>
</evidence>
<accession>A0AB38ZJW1</accession>
<dbReference type="GO" id="GO:0003968">
    <property type="term" value="F:RNA-directed RNA polymerase activity"/>
    <property type="evidence" value="ECO:0007669"/>
    <property type="project" value="UniProtKB-KW"/>
</dbReference>
<name>A0AB38ZJW1_9VIRU</name>
<evidence type="ECO:0000256" key="3">
    <source>
        <dbReference type="ARBA" id="ARBA00022741"/>
    </source>
</evidence>
<proteinExistence type="predicted"/>
<dbReference type="GO" id="GO:0003723">
    <property type="term" value="F:RNA binding"/>
    <property type="evidence" value="ECO:0007669"/>
    <property type="project" value="InterPro"/>
</dbReference>
<evidence type="ECO:0000256" key="5">
    <source>
        <dbReference type="RuleBase" id="RU364050"/>
    </source>
</evidence>
<dbReference type="InterPro" id="IPR043502">
    <property type="entry name" value="DNA/RNA_pol_sf"/>
</dbReference>
<dbReference type="InterPro" id="IPR001795">
    <property type="entry name" value="RNA-dir_pol_luteovirus"/>
</dbReference>
<evidence type="ECO:0000313" key="8">
    <source>
        <dbReference type="EMBL" id="WZI33394.1"/>
    </source>
</evidence>
<keyword evidence="5" id="KW-0693">Viral RNA replication</keyword>
<sequence>MCTLADYRHLQRQIGSDWDSDEKIMAAIDSLNRNASPGNPFNWVANNGQLIDKHRDLLFTLVKQRLQGSPAYPIRLFVKPEWHKKSKIEEGRFRLIWSVSVVDQVIDKLLLGEYLESEVDNWLQHPSKVGWSYLKGGWKFVPKGVGTDFSAWDITVQSWLLALLRDFYIAQHSDPPADWVFWVKRRFSELYGSGALLQLSDGTLLRQTFSGLQKSGCLYTLAGNSVMQVILHHIACLLLNKSDVPWLWTLGDDRLQQSVSEEYLDILKRWVVLKDISYNEFCGLKYGDTIEPCYRDKHLLNVAADPAPERLWAYQLLYARSKYYPALVHLIRSLGVPPAHQIWVDEVWG</sequence>
<evidence type="ECO:0000313" key="7">
    <source>
        <dbReference type="EMBL" id="WZI33392.1"/>
    </source>
</evidence>
<dbReference type="GO" id="GO:0006351">
    <property type="term" value="P:DNA-templated transcription"/>
    <property type="evidence" value="ECO:0007669"/>
    <property type="project" value="InterPro"/>
</dbReference>
<dbReference type="SUPFAM" id="SSF56672">
    <property type="entry name" value="DNA/RNA polymerases"/>
    <property type="match status" value="1"/>
</dbReference>
<evidence type="ECO:0000256" key="1">
    <source>
        <dbReference type="ARBA" id="ARBA00022679"/>
    </source>
</evidence>
<keyword evidence="1 5" id="KW-0808">Transferase</keyword>
<evidence type="ECO:0000313" key="6">
    <source>
        <dbReference type="EMBL" id="WZI33289.1"/>
    </source>
</evidence>